<reference evidence="2" key="1">
    <citation type="submission" date="2020-05" db="EMBL/GenBank/DDBJ databases">
        <title>Phylogenomic resolution of chytrid fungi.</title>
        <authorList>
            <person name="Stajich J.E."/>
            <person name="Amses K."/>
            <person name="Simmons R."/>
            <person name="Seto K."/>
            <person name="Myers J."/>
            <person name="Bonds A."/>
            <person name="Quandt C.A."/>
            <person name="Barry K."/>
            <person name="Liu P."/>
            <person name="Grigoriev I."/>
            <person name="Longcore J.E."/>
            <person name="James T.Y."/>
        </authorList>
    </citation>
    <scope>NUCLEOTIDE SEQUENCE</scope>
    <source>
        <strain evidence="2">JEL0379</strain>
    </source>
</reference>
<dbReference type="EMBL" id="JADGJQ010000035">
    <property type="protein sequence ID" value="KAJ3177160.1"/>
    <property type="molecule type" value="Genomic_DNA"/>
</dbReference>
<feature type="compositionally biased region" description="Polar residues" evidence="1">
    <location>
        <begin position="175"/>
        <end position="197"/>
    </location>
</feature>
<accession>A0AAD5TI49</accession>
<protein>
    <submittedName>
        <fullName evidence="2">Uncharacterized protein</fullName>
    </submittedName>
</protein>
<evidence type="ECO:0000313" key="2">
    <source>
        <dbReference type="EMBL" id="KAJ3177160.1"/>
    </source>
</evidence>
<proteinExistence type="predicted"/>
<dbReference type="AlphaFoldDB" id="A0AAD5TI49"/>
<feature type="region of interest" description="Disordered" evidence="1">
    <location>
        <begin position="170"/>
        <end position="198"/>
    </location>
</feature>
<name>A0AAD5TI49_9FUNG</name>
<comment type="caution">
    <text evidence="2">The sequence shown here is derived from an EMBL/GenBank/DDBJ whole genome shotgun (WGS) entry which is preliminary data.</text>
</comment>
<evidence type="ECO:0000313" key="3">
    <source>
        <dbReference type="Proteomes" id="UP001212152"/>
    </source>
</evidence>
<organism evidence="2 3">
    <name type="scientific">Geranomyces variabilis</name>
    <dbReference type="NCBI Taxonomy" id="109894"/>
    <lineage>
        <taxon>Eukaryota</taxon>
        <taxon>Fungi</taxon>
        <taxon>Fungi incertae sedis</taxon>
        <taxon>Chytridiomycota</taxon>
        <taxon>Chytridiomycota incertae sedis</taxon>
        <taxon>Chytridiomycetes</taxon>
        <taxon>Spizellomycetales</taxon>
        <taxon>Powellomycetaceae</taxon>
        <taxon>Geranomyces</taxon>
    </lineage>
</organism>
<evidence type="ECO:0000256" key="1">
    <source>
        <dbReference type="SAM" id="MobiDB-lite"/>
    </source>
</evidence>
<sequence>MATPTTLSALAAQHDMDLNIISSLSQRLKNKEILTFGKIVGLKVVRKTGITNERLAALIQGSGFQFTPPLAVNQMPTEGHIVAAAGTTISSTRVERRIKESLSARIHSCHKMTMGEIAKVKVVRESGMSVKRLCELLDSWGFVFSPPLAVNEMPEASHIVSLLTSAKASSMDGPASSTRSPSAAQTTNQGWASTTPSAPTPFVLASRTELESRIQASVSARLKDKGLIMTFGEIAALKVVRKSEVSNKRLGALIRGWGYVIAPPLAANALPDDSHIVATATVTKTPAFIKAIDNLAVKAFVPSVSVNQAIAPSAEPVAPAAADLPMIEKDPLAELSINTPYIREWLAVPVSVPIPERHRDAPVRSSVATAADRRRDTLVQSQAACPSPNDSHVKAVSCGIS</sequence>
<keyword evidence="3" id="KW-1185">Reference proteome</keyword>
<gene>
    <name evidence="2" type="ORF">HDU87_004652</name>
</gene>
<dbReference type="Proteomes" id="UP001212152">
    <property type="component" value="Unassembled WGS sequence"/>
</dbReference>